<feature type="transmembrane region" description="Helical" evidence="5">
    <location>
        <begin position="162"/>
        <end position="186"/>
    </location>
</feature>
<keyword evidence="2 5" id="KW-0812">Transmembrane</keyword>
<dbReference type="InterPro" id="IPR009571">
    <property type="entry name" value="SUR7/Rim9-like_fungi"/>
</dbReference>
<evidence type="ECO:0000256" key="3">
    <source>
        <dbReference type="ARBA" id="ARBA00022989"/>
    </source>
</evidence>
<dbReference type="AlphaFoldDB" id="A0AAF0Y5C1"/>
<dbReference type="GeneID" id="87804844"/>
<dbReference type="Proteomes" id="UP000827549">
    <property type="component" value="Chromosome 1"/>
</dbReference>
<proteinExistence type="predicted"/>
<feature type="transmembrane region" description="Helical" evidence="5">
    <location>
        <begin position="92"/>
        <end position="110"/>
    </location>
</feature>
<dbReference type="RefSeq" id="XP_062624068.1">
    <property type="nucleotide sequence ID" value="XM_062768084.1"/>
</dbReference>
<evidence type="ECO:0000256" key="1">
    <source>
        <dbReference type="ARBA" id="ARBA00004141"/>
    </source>
</evidence>
<comment type="subcellular location">
    <subcellularLocation>
        <location evidence="1">Membrane</location>
        <topology evidence="1">Multi-pass membrane protein</topology>
    </subcellularLocation>
</comment>
<reference evidence="6" key="1">
    <citation type="submission" date="2023-10" db="EMBL/GenBank/DDBJ databases">
        <authorList>
            <person name="Noh H."/>
        </authorList>
    </citation>
    <scope>NUCLEOTIDE SEQUENCE</scope>
    <source>
        <strain evidence="6">DUCC4014</strain>
    </source>
</reference>
<keyword evidence="3 5" id="KW-1133">Transmembrane helix</keyword>
<dbReference type="GO" id="GO:0035838">
    <property type="term" value="C:growing cell tip"/>
    <property type="evidence" value="ECO:0007669"/>
    <property type="project" value="TreeGrafter"/>
</dbReference>
<sequence>MNFIIHIGTFLLLVAFVLLLVASISAPVVKHVAFLTAKSAQHTFRYGAWGWCDTLGTNVCTGRSVGYPLAEQAGAFSGQQIAHSVSSTTRALVMHPIACVLSFIAFVICATADRFGFLGATLFTSLAFIFSFIVMVIDFALFGRAKRNLNKNPGISAQYGSATWLTLVATLCLFFALFFTFFSCCVGRRDNARGHVESGHVTTEKRGLFGNKHHRHVDGAAAPATTVNNDRRFWQR</sequence>
<protein>
    <submittedName>
        <fullName evidence="6">PH-response regulator protein palI/RIM9</fullName>
    </submittedName>
</protein>
<gene>
    <name evidence="6" type="primary">RIM9_3</name>
    <name evidence="6" type="ORF">LOC62_01G001589</name>
</gene>
<evidence type="ECO:0000256" key="2">
    <source>
        <dbReference type="ARBA" id="ARBA00022692"/>
    </source>
</evidence>
<evidence type="ECO:0000256" key="5">
    <source>
        <dbReference type="SAM" id="Phobius"/>
    </source>
</evidence>
<dbReference type="EMBL" id="CP086714">
    <property type="protein sequence ID" value="WOO78036.1"/>
    <property type="molecule type" value="Genomic_DNA"/>
</dbReference>
<dbReference type="Pfam" id="PF06687">
    <property type="entry name" value="SUR7"/>
    <property type="match status" value="1"/>
</dbReference>
<dbReference type="InterPro" id="IPR051380">
    <property type="entry name" value="pH-response_reg_palI/RIM9"/>
</dbReference>
<feature type="transmembrane region" description="Helical" evidence="5">
    <location>
        <begin position="117"/>
        <end position="142"/>
    </location>
</feature>
<evidence type="ECO:0000313" key="7">
    <source>
        <dbReference type="Proteomes" id="UP000827549"/>
    </source>
</evidence>
<name>A0AAF0Y5C1_9TREE</name>
<dbReference type="PANTHER" id="PTHR28013:SF3">
    <property type="entry name" value="PROTEIN DCV1-RELATED"/>
    <property type="match status" value="1"/>
</dbReference>
<accession>A0AAF0Y5C1</accession>
<evidence type="ECO:0000313" key="6">
    <source>
        <dbReference type="EMBL" id="WOO78036.1"/>
    </source>
</evidence>
<dbReference type="PANTHER" id="PTHR28013">
    <property type="entry name" value="PROTEIN DCV1-RELATED"/>
    <property type="match status" value="1"/>
</dbReference>
<organism evidence="6 7">
    <name type="scientific">Vanrija pseudolonga</name>
    <dbReference type="NCBI Taxonomy" id="143232"/>
    <lineage>
        <taxon>Eukaryota</taxon>
        <taxon>Fungi</taxon>
        <taxon>Dikarya</taxon>
        <taxon>Basidiomycota</taxon>
        <taxon>Agaricomycotina</taxon>
        <taxon>Tremellomycetes</taxon>
        <taxon>Trichosporonales</taxon>
        <taxon>Trichosporonaceae</taxon>
        <taxon>Vanrija</taxon>
    </lineage>
</organism>
<dbReference type="GO" id="GO:0032153">
    <property type="term" value="C:cell division site"/>
    <property type="evidence" value="ECO:0007669"/>
    <property type="project" value="TreeGrafter"/>
</dbReference>
<keyword evidence="4 5" id="KW-0472">Membrane</keyword>
<dbReference type="GO" id="GO:0005886">
    <property type="term" value="C:plasma membrane"/>
    <property type="evidence" value="ECO:0007669"/>
    <property type="project" value="InterPro"/>
</dbReference>
<keyword evidence="7" id="KW-1185">Reference proteome</keyword>
<evidence type="ECO:0000256" key="4">
    <source>
        <dbReference type="ARBA" id="ARBA00023136"/>
    </source>
</evidence>